<evidence type="ECO:0000313" key="3">
    <source>
        <dbReference type="Proteomes" id="UP000620156"/>
    </source>
</evidence>
<dbReference type="Proteomes" id="UP000620156">
    <property type="component" value="Unassembled WGS sequence"/>
</dbReference>
<organism evidence="2 3">
    <name type="scientific">Streptomyces ruber</name>
    <dbReference type="NCBI Taxonomy" id="83378"/>
    <lineage>
        <taxon>Bacteria</taxon>
        <taxon>Bacillati</taxon>
        <taxon>Actinomycetota</taxon>
        <taxon>Actinomycetes</taxon>
        <taxon>Kitasatosporales</taxon>
        <taxon>Streptomycetaceae</taxon>
        <taxon>Streptomyces</taxon>
    </lineage>
</organism>
<reference evidence="2" key="1">
    <citation type="journal article" date="2014" name="Int. J. Syst. Evol. Microbiol.">
        <title>Complete genome sequence of Corynebacterium casei LMG S-19264T (=DSM 44701T), isolated from a smear-ripened cheese.</title>
        <authorList>
            <consortium name="US DOE Joint Genome Institute (JGI-PGF)"/>
            <person name="Walter F."/>
            <person name="Albersmeier A."/>
            <person name="Kalinowski J."/>
            <person name="Ruckert C."/>
        </authorList>
    </citation>
    <scope>NUCLEOTIDE SEQUENCE</scope>
    <source>
        <strain evidence="2">JCM 3131</strain>
    </source>
</reference>
<evidence type="ECO:0000256" key="1">
    <source>
        <dbReference type="SAM" id="MobiDB-lite"/>
    </source>
</evidence>
<evidence type="ECO:0000313" key="2">
    <source>
        <dbReference type="EMBL" id="GGQ45464.1"/>
    </source>
</evidence>
<feature type="region of interest" description="Disordered" evidence="1">
    <location>
        <begin position="46"/>
        <end position="68"/>
    </location>
</feature>
<feature type="compositionally biased region" description="Basic residues" evidence="1">
    <location>
        <begin position="125"/>
        <end position="134"/>
    </location>
</feature>
<reference evidence="2" key="2">
    <citation type="submission" date="2020-09" db="EMBL/GenBank/DDBJ databases">
        <authorList>
            <person name="Sun Q."/>
            <person name="Ohkuma M."/>
        </authorList>
    </citation>
    <scope>NUCLEOTIDE SEQUENCE</scope>
    <source>
        <strain evidence="2">JCM 3131</strain>
    </source>
</reference>
<feature type="compositionally biased region" description="Low complexity" evidence="1">
    <location>
        <begin position="90"/>
        <end position="104"/>
    </location>
</feature>
<keyword evidence="3" id="KW-1185">Reference proteome</keyword>
<protein>
    <submittedName>
        <fullName evidence="2">Uncharacterized protein</fullName>
    </submittedName>
</protein>
<dbReference type="EMBL" id="BMQK01000002">
    <property type="protein sequence ID" value="GGQ45464.1"/>
    <property type="molecule type" value="Genomic_DNA"/>
</dbReference>
<feature type="region of interest" description="Disordered" evidence="1">
    <location>
        <begin position="89"/>
        <end position="154"/>
    </location>
</feature>
<name>A0A918B8K5_9ACTN</name>
<comment type="caution">
    <text evidence="2">The sequence shown here is derived from an EMBL/GenBank/DDBJ whole genome shotgun (WGS) entry which is preliminary data.</text>
</comment>
<gene>
    <name evidence="2" type="ORF">GCM10010145_12690</name>
</gene>
<accession>A0A918B8K5</accession>
<sequence>MKLSVTPRREASACRAAFDRASWTKLGLQLALLELHAEHPGHRLVLGDRVQPGHTDTPRVGDAQPLDALDGGGLARAVRAEDPEDLAFLDGAGDPVDDGAPPVGLAQLTDFDDRHAPSLPPGRGSAHRPSRSKAHQPIGRCRGSYVTARHRAPT</sequence>
<proteinExistence type="predicted"/>
<dbReference type="AlphaFoldDB" id="A0A918B8K5"/>